<keyword evidence="2" id="KW-0378">Hydrolase</keyword>
<feature type="region of interest" description="Disordered" evidence="5">
    <location>
        <begin position="586"/>
        <end position="608"/>
    </location>
</feature>
<feature type="compositionally biased region" description="Basic residues" evidence="5">
    <location>
        <begin position="1225"/>
        <end position="1237"/>
    </location>
</feature>
<feature type="domain" description="Helicase ATP-binding" evidence="6">
    <location>
        <begin position="806"/>
        <end position="976"/>
    </location>
</feature>
<dbReference type="Gene3D" id="3.40.50.300">
    <property type="entry name" value="P-loop containing nucleotide triphosphate hydrolases"/>
    <property type="match status" value="2"/>
</dbReference>
<evidence type="ECO:0000256" key="4">
    <source>
        <dbReference type="ARBA" id="ARBA00022840"/>
    </source>
</evidence>
<evidence type="ECO:0000256" key="5">
    <source>
        <dbReference type="SAM" id="MobiDB-lite"/>
    </source>
</evidence>
<reference evidence="8 9" key="1">
    <citation type="submission" date="2024-09" db="EMBL/GenBank/DDBJ databases">
        <title>Rethinking Asexuality: The Enigmatic Case of Functional Sexual Genes in Lepraria (Stereocaulaceae).</title>
        <authorList>
            <person name="Doellman M."/>
            <person name="Sun Y."/>
            <person name="Barcenas-Pena A."/>
            <person name="Lumbsch H.T."/>
            <person name="Grewe F."/>
        </authorList>
    </citation>
    <scope>NUCLEOTIDE SEQUENCE [LARGE SCALE GENOMIC DNA]</scope>
    <source>
        <strain evidence="8 9">Mercado 3170</strain>
    </source>
</reference>
<dbReference type="SMART" id="SM00490">
    <property type="entry name" value="HELICc"/>
    <property type="match status" value="1"/>
</dbReference>
<feature type="region of interest" description="Disordered" evidence="5">
    <location>
        <begin position="1218"/>
        <end position="1250"/>
    </location>
</feature>
<dbReference type="InterPro" id="IPR055124">
    <property type="entry name" value="PIN-like_DDX60"/>
</dbReference>
<evidence type="ECO:0000256" key="1">
    <source>
        <dbReference type="ARBA" id="ARBA00022741"/>
    </source>
</evidence>
<evidence type="ECO:0000313" key="9">
    <source>
        <dbReference type="Proteomes" id="UP001590950"/>
    </source>
</evidence>
<feature type="region of interest" description="Disordered" evidence="5">
    <location>
        <begin position="1748"/>
        <end position="1827"/>
    </location>
</feature>
<dbReference type="InterPro" id="IPR059032">
    <property type="entry name" value="WHD_DDX60"/>
</dbReference>
<organism evidence="8 9">
    <name type="scientific">Stereocaulon virgatum</name>
    <dbReference type="NCBI Taxonomy" id="373712"/>
    <lineage>
        <taxon>Eukaryota</taxon>
        <taxon>Fungi</taxon>
        <taxon>Dikarya</taxon>
        <taxon>Ascomycota</taxon>
        <taxon>Pezizomycotina</taxon>
        <taxon>Lecanoromycetes</taxon>
        <taxon>OSLEUM clade</taxon>
        <taxon>Lecanoromycetidae</taxon>
        <taxon>Lecanorales</taxon>
        <taxon>Lecanorineae</taxon>
        <taxon>Stereocaulaceae</taxon>
        <taxon>Stereocaulon</taxon>
    </lineage>
</organism>
<dbReference type="Pfam" id="PF00270">
    <property type="entry name" value="DEAD"/>
    <property type="match status" value="1"/>
</dbReference>
<proteinExistence type="predicted"/>
<evidence type="ECO:0000259" key="7">
    <source>
        <dbReference type="PROSITE" id="PS51194"/>
    </source>
</evidence>
<feature type="compositionally biased region" description="Basic and acidic residues" evidence="5">
    <location>
        <begin position="172"/>
        <end position="187"/>
    </location>
</feature>
<feature type="region of interest" description="Disordered" evidence="5">
    <location>
        <begin position="167"/>
        <end position="187"/>
    </location>
</feature>
<evidence type="ECO:0008006" key="10">
    <source>
        <dbReference type="Google" id="ProtNLM"/>
    </source>
</evidence>
<comment type="caution">
    <text evidence="8">The sequence shown here is derived from an EMBL/GenBank/DDBJ whole genome shotgun (WGS) entry which is preliminary data.</text>
</comment>
<protein>
    <recommendedName>
        <fullName evidence="10">P-loop containing nucleoside triphosphate hydrolase protein</fullName>
    </recommendedName>
</protein>
<dbReference type="InterPro" id="IPR011545">
    <property type="entry name" value="DEAD/DEAH_box_helicase_dom"/>
</dbReference>
<dbReference type="InterPro" id="IPR001650">
    <property type="entry name" value="Helicase_C-like"/>
</dbReference>
<feature type="domain" description="Helicase C-terminal" evidence="7">
    <location>
        <begin position="1248"/>
        <end position="1421"/>
    </location>
</feature>
<gene>
    <name evidence="8" type="ORF">N7G274_007185</name>
</gene>
<accession>A0ABR4A2W9</accession>
<dbReference type="PROSITE" id="PS51194">
    <property type="entry name" value="HELICASE_CTER"/>
    <property type="match status" value="1"/>
</dbReference>
<evidence type="ECO:0000313" key="8">
    <source>
        <dbReference type="EMBL" id="KAL2040282.1"/>
    </source>
</evidence>
<dbReference type="PANTHER" id="PTHR44533:SF4">
    <property type="entry name" value="DEAD_H RNA HELICASE, PUTATIVE-RELATED"/>
    <property type="match status" value="1"/>
</dbReference>
<dbReference type="InterPro" id="IPR014001">
    <property type="entry name" value="Helicase_ATP-bd"/>
</dbReference>
<dbReference type="InterPro" id="IPR027417">
    <property type="entry name" value="P-loop_NTPase"/>
</dbReference>
<feature type="compositionally biased region" description="Basic and acidic residues" evidence="5">
    <location>
        <begin position="1817"/>
        <end position="1827"/>
    </location>
</feature>
<evidence type="ECO:0000256" key="3">
    <source>
        <dbReference type="ARBA" id="ARBA00022806"/>
    </source>
</evidence>
<dbReference type="Pfam" id="PF23002">
    <property type="entry name" value="PIN-like_DDX60"/>
    <property type="match status" value="1"/>
</dbReference>
<dbReference type="Proteomes" id="UP001590950">
    <property type="component" value="Unassembled WGS sequence"/>
</dbReference>
<keyword evidence="1" id="KW-0547">Nucleotide-binding</keyword>
<feature type="compositionally biased region" description="Low complexity" evidence="5">
    <location>
        <begin position="1757"/>
        <end position="1778"/>
    </location>
</feature>
<dbReference type="CDD" id="cd18025">
    <property type="entry name" value="DEXHc_DDX60"/>
    <property type="match status" value="1"/>
</dbReference>
<evidence type="ECO:0000259" key="6">
    <source>
        <dbReference type="PROSITE" id="PS51192"/>
    </source>
</evidence>
<dbReference type="EMBL" id="JBEFKJ010000022">
    <property type="protein sequence ID" value="KAL2040282.1"/>
    <property type="molecule type" value="Genomic_DNA"/>
</dbReference>
<dbReference type="Pfam" id="PF26076">
    <property type="entry name" value="WHD_DDX60"/>
    <property type="match status" value="1"/>
</dbReference>
<dbReference type="SMART" id="SM00487">
    <property type="entry name" value="DEXDc"/>
    <property type="match status" value="1"/>
</dbReference>
<feature type="compositionally biased region" description="Basic residues" evidence="5">
    <location>
        <begin position="594"/>
        <end position="604"/>
    </location>
</feature>
<keyword evidence="4" id="KW-0067">ATP-binding</keyword>
<dbReference type="PROSITE" id="PS51192">
    <property type="entry name" value="HELICASE_ATP_BIND_1"/>
    <property type="match status" value="1"/>
</dbReference>
<evidence type="ECO:0000256" key="2">
    <source>
        <dbReference type="ARBA" id="ARBA00022801"/>
    </source>
</evidence>
<dbReference type="Pfam" id="PF00271">
    <property type="entry name" value="Helicase_C"/>
    <property type="match status" value="1"/>
</dbReference>
<keyword evidence="3" id="KW-0347">Helicase</keyword>
<name>A0ABR4A2W9_9LECA</name>
<dbReference type="PANTHER" id="PTHR44533">
    <property type="entry name" value="DEAD/H RNA HELICASE, PUTATIVE-RELATED"/>
    <property type="match status" value="1"/>
</dbReference>
<keyword evidence="9" id="KW-1185">Reference proteome</keyword>
<dbReference type="SUPFAM" id="SSF52540">
    <property type="entry name" value="P-loop containing nucleoside triphosphate hydrolases"/>
    <property type="match status" value="1"/>
</dbReference>
<dbReference type="InterPro" id="IPR052431">
    <property type="entry name" value="SKI2_subfamily_helicases"/>
</dbReference>
<feature type="compositionally biased region" description="Acidic residues" evidence="5">
    <location>
        <begin position="1800"/>
        <end position="1810"/>
    </location>
</feature>
<sequence length="1841" mass="206502">MADFESFDFESRLQEWYGRLSARRVDLVGDYAGKELFLLEGDSLLLQCFSDSKLDFVAGFQVLHAVYAVEHFLLGLAQRHCNFHIVFFETHRDCCIPRGVEDFRRSRFLLARYVIKRHLLVNLEQSHPSIKVETFASAWDEAFQKYLIATGVYFVMCHDGAAPSSMLTNMDPSKRRGERQTSVIETREASRKKRFRAMIHKLMKRGYNIALINELEFADTKVMTMVVEGSRKATFQYSPNPGDIASPSDSEHDRELSSIVYLLSTLGLRHFPQGTTETEKNEPQKQSSKIQFPSTEKQKCQCVGFPVACCSGLTERVILTILVLGRMLKEKLVAESLARPFLAHAVLIGSTPLPKRRLRPSSQHDSEKAPMNIFLADFARLSITLLSENTWTEWMTTNNVVCDISDLVDGRLCEAVFADPLNSALDTRQICTFEKFAHALCAVSGFHLKPPSSAPAIKMSPQSINGSIANEMTILPFTNPVFDKHLTSINIRTAPLKASERQSGRIYQEVTHWHNARRRLDPKAAPQNYATEKERKRVLRRNQVFMAEMQAYAASLTNAAGKALEPEILTVSGGTYPENLKDTKAVKPAADKAQKKKATPNRKKAMPEDNAANKAIKDNQTDEKIFSAWRTVRESYDAERSLRSKYLKIQAYLRDLSEAKRSVLQCEVELYLVCILVEMYSILRKESESKPAVSLTEEIFGIAALIWDTSRRLASMGGLTKTIARTLEDIVKMLGLPDPGIPRVQSERKLAYDPTLLLPRGSELMIHMDNLDFQLLHCGPYMDRSLGSAPDSRVPFHPDAWQRHVLDELDAKKSVFVVAPTSAGKTFISFYAMKKILRADDDSVLVYVAPTKALVNQIAAEIQARFRKTYKFAGKSVWAIHTRDYRINNPLGCQILVTVPHILQIMLLAPSNAKLWSPRVKYIIFDEIHSIGQAEDGVVWEQLLLLAPCPIIALSATVGNPEMFNSWLSSTQQSSGHEVTMIKHQHRYSDLRKFVFNPPKQFAFFGLADRPSFATLGLDGLEGLAFVHPIASLINKSRGMPDDLSLEARDCLSLYQAMKKHETPEFSVDPTLSPSNYNVLPSVIRKAHIIEWEQKLKTLLKKWMASEQSPFDKVLADLSQSIEVSSSPDKQVSRGKIAEVEDDDFVDVHAGDLYATTLPLLCKLHQRNALPAIFFNYDRHRCEGIALNLLKQLEDAESRWKDTSPAWKAKLQKFEDYKKNQAKASAKKPVKAAAKKKSKEDDDDGGSKMDRIQDAAGEEANPYANFDPTAPVDGFHFAAEQEAQASELSDYFYQMTRRGISPWLTLALRRGIGVHHAGMNRKYRQVVEMLFRKGYLRVVIATGTLALGINMPCATVVFSGDSVFLTALNFRQAAGRAGRRGFDLLGNVVFQNISHGKICRLLSSRLPDLNGHFPVTTTLVLRLFSLLKESGDSPYAVKAINSLLSQPRLYLDGPAFKDQVLHHLRFSIEYLRRQDLLSAQGAPINFAGLTSHLYFTENSSFALNALIKGEYFHELCSKIDTKESHVLRTLMIVMAHLFGRRPCREADAEYVENVVKRSSSIVFLPPLPAEAAGILRKHNEDTLVIFTTYVRTYVDQHIKTNDDKLPLTGIKAGGTDDSVTLPGSLPPVKVRSSFVALSGHGDTFESISDLCRTSRSGIFLEEAVIPHLNIYPNESTTPLNAYLYDFYMHGDLDTLEKANRVGKSDVWFLLNDFSLVLATITASLANFLKLPESDLSLTEIKGEGDEYENLEDDKFAADSTDTESTATSTATVDTGRTSIMSGSSAGLRAKTKKKVKESWDDPEDDQEDEQVTNGAPEEERSKEELERGFLNVYKAMKKATT</sequence>